<reference evidence="7 9" key="1">
    <citation type="journal article" date="2017" name="Nature">
        <title>The sunflower genome provides insights into oil metabolism, flowering and Asterid evolution.</title>
        <authorList>
            <person name="Badouin H."/>
            <person name="Gouzy J."/>
            <person name="Grassa C.J."/>
            <person name="Murat F."/>
            <person name="Staton S.E."/>
            <person name="Cottret L."/>
            <person name="Lelandais-Briere C."/>
            <person name="Owens G.L."/>
            <person name="Carrere S."/>
            <person name="Mayjonade B."/>
            <person name="Legrand L."/>
            <person name="Gill N."/>
            <person name="Kane N.C."/>
            <person name="Bowers J.E."/>
            <person name="Hubner S."/>
            <person name="Bellec A."/>
            <person name="Berard A."/>
            <person name="Berges H."/>
            <person name="Blanchet N."/>
            <person name="Boniface M.C."/>
            <person name="Brunel D."/>
            <person name="Catrice O."/>
            <person name="Chaidir N."/>
            <person name="Claudel C."/>
            <person name="Donnadieu C."/>
            <person name="Faraut T."/>
            <person name="Fievet G."/>
            <person name="Helmstetter N."/>
            <person name="King M."/>
            <person name="Knapp S.J."/>
            <person name="Lai Z."/>
            <person name="Le Paslier M.C."/>
            <person name="Lippi Y."/>
            <person name="Lorenzon L."/>
            <person name="Mandel J.R."/>
            <person name="Marage G."/>
            <person name="Marchand G."/>
            <person name="Marquand E."/>
            <person name="Bret-Mestries E."/>
            <person name="Morien E."/>
            <person name="Nambeesan S."/>
            <person name="Nguyen T."/>
            <person name="Pegot-Espagnet P."/>
            <person name="Pouilly N."/>
            <person name="Raftis F."/>
            <person name="Sallet E."/>
            <person name="Schiex T."/>
            <person name="Thomas J."/>
            <person name="Vandecasteele C."/>
            <person name="Vares D."/>
            <person name="Vear F."/>
            <person name="Vautrin S."/>
            <person name="Crespi M."/>
            <person name="Mangin B."/>
            <person name="Burke J.M."/>
            <person name="Salse J."/>
            <person name="Munos S."/>
            <person name="Vincourt P."/>
            <person name="Rieseberg L.H."/>
            <person name="Langlade N.B."/>
        </authorList>
    </citation>
    <scope>NUCLEOTIDE SEQUENCE [LARGE SCALE GENOMIC DNA]</scope>
    <source>
        <strain evidence="9">cv. SF193</strain>
        <tissue evidence="7">Leaves</tissue>
    </source>
</reference>
<keyword evidence="1" id="KW-0479">Metal-binding</keyword>
<dbReference type="GO" id="GO:0005634">
    <property type="term" value="C:nucleus"/>
    <property type="evidence" value="ECO:0000318"/>
    <property type="project" value="GO_Central"/>
</dbReference>
<protein>
    <submittedName>
        <fullName evidence="8">Putative transcription factor, SBP-box</fullName>
    </submittedName>
    <submittedName>
        <fullName evidence="7">Transcription factor SBP family</fullName>
    </submittedName>
</protein>
<dbReference type="STRING" id="4232.A0A251UGH0"/>
<dbReference type="PANTHER" id="PTHR31251">
    <property type="entry name" value="SQUAMOSA PROMOTER-BINDING-LIKE PROTEIN 4"/>
    <property type="match status" value="1"/>
</dbReference>
<dbReference type="SUPFAM" id="SSF103612">
    <property type="entry name" value="SBT domain"/>
    <property type="match status" value="1"/>
</dbReference>
<dbReference type="Gramene" id="mRNA:HanXRQr2_Chr06g0244581">
    <property type="protein sequence ID" value="mRNA:HanXRQr2_Chr06g0244581"/>
    <property type="gene ID" value="HanXRQr2_Chr06g0244581"/>
</dbReference>
<gene>
    <name evidence="8" type="ORF">HannXRQ_Chr06g0168831</name>
    <name evidence="7" type="ORF">HanXRQr2_Chr06g0244581</name>
</gene>
<dbReference type="PROSITE" id="PS51141">
    <property type="entry name" value="ZF_SBP"/>
    <property type="match status" value="1"/>
</dbReference>
<dbReference type="InterPro" id="IPR044817">
    <property type="entry name" value="SBP-like"/>
</dbReference>
<sequence length="369" mass="40535">MEETETGWRRTNSSFSGGAGGGQNSNLTNNIAWDNWDSNIVTSLTSSHAAAAATQYSVVNALLYNSGWNNNHNNSDPHMMCLKLGKRHYCEDMVAESSSTASTKRGKLPYEAVATAVTTVNTRWPVSTGVRVASTTRCQVEGCHVVLGNVKEYYRRHKVCEIHSKATQVVVSGLLQRFCQQCSRFHDVTEFDDTKRSCRRRLQGHNLRRRKGTISNSLPRNFPHSLENNSAMERHIGPLSTLPMSSSSSSLSKSKPACALSLLSSPKANPWISSSDMSSRCSAALHELIAANRATFNSGHFLNPNTSQPIIDDTMHTSQETDRSSRTTTTLDVMQAPALDFGLLAMKEPKGQEDWTDYCWSALGGANVV</sequence>
<dbReference type="GO" id="GO:0008270">
    <property type="term" value="F:zinc ion binding"/>
    <property type="evidence" value="ECO:0007669"/>
    <property type="project" value="UniProtKB-KW"/>
</dbReference>
<evidence type="ECO:0000256" key="3">
    <source>
        <dbReference type="ARBA" id="ARBA00022833"/>
    </source>
</evidence>
<feature type="region of interest" description="Disordered" evidence="5">
    <location>
        <begin position="1"/>
        <end position="23"/>
    </location>
</feature>
<reference evidence="7" key="3">
    <citation type="submission" date="2020-06" db="EMBL/GenBank/DDBJ databases">
        <title>Helianthus annuus Genome sequencing and assembly Release 2.</title>
        <authorList>
            <person name="Gouzy J."/>
            <person name="Langlade N."/>
            <person name="Munos S."/>
        </authorList>
    </citation>
    <scope>NUCLEOTIDE SEQUENCE</scope>
    <source>
        <tissue evidence="7">Leaves</tissue>
    </source>
</reference>
<dbReference type="Gene3D" id="4.10.1100.10">
    <property type="entry name" value="Transcription factor, SBP-box domain"/>
    <property type="match status" value="1"/>
</dbReference>
<dbReference type="Proteomes" id="UP000215914">
    <property type="component" value="Chromosome 6"/>
</dbReference>
<evidence type="ECO:0000313" key="7">
    <source>
        <dbReference type="EMBL" id="KAF5801135.1"/>
    </source>
</evidence>
<dbReference type="EMBL" id="CM007895">
    <property type="protein sequence ID" value="OTG22194.1"/>
    <property type="molecule type" value="Genomic_DNA"/>
</dbReference>
<keyword evidence="3" id="KW-0862">Zinc</keyword>
<feature type="region of interest" description="Disordered" evidence="5">
    <location>
        <begin position="307"/>
        <end position="328"/>
    </location>
</feature>
<evidence type="ECO:0000256" key="1">
    <source>
        <dbReference type="ARBA" id="ARBA00022723"/>
    </source>
</evidence>
<evidence type="ECO:0000313" key="8">
    <source>
        <dbReference type="EMBL" id="OTG22194.1"/>
    </source>
</evidence>
<proteinExistence type="predicted"/>
<reference evidence="8" key="2">
    <citation type="submission" date="2017-02" db="EMBL/GenBank/DDBJ databases">
        <title>Sunflower complete genome.</title>
        <authorList>
            <person name="Langlade N."/>
            <person name="Munos S."/>
        </authorList>
    </citation>
    <scope>NUCLEOTIDE SEQUENCE [LARGE SCALE GENOMIC DNA]</scope>
    <source>
        <tissue evidence="8">Leaves</tissue>
    </source>
</reference>
<name>A0A251UGH0_HELAN</name>
<dbReference type="OrthoDB" id="514967at2759"/>
<evidence type="ECO:0000256" key="2">
    <source>
        <dbReference type="ARBA" id="ARBA00022771"/>
    </source>
</evidence>
<keyword evidence="2 4" id="KW-0863">Zinc-finger</keyword>
<accession>A0A251UGH0</accession>
<evidence type="ECO:0000256" key="4">
    <source>
        <dbReference type="PROSITE-ProRule" id="PRU00470"/>
    </source>
</evidence>
<dbReference type="PANTHER" id="PTHR31251:SF225">
    <property type="entry name" value="TRANSCRIPTION FACTOR, SBP-BOX-RELATED"/>
    <property type="match status" value="1"/>
</dbReference>
<dbReference type="EMBL" id="MNCJ02000321">
    <property type="protein sequence ID" value="KAF5801135.1"/>
    <property type="molecule type" value="Genomic_DNA"/>
</dbReference>
<organism evidence="8 9">
    <name type="scientific">Helianthus annuus</name>
    <name type="common">Common sunflower</name>
    <dbReference type="NCBI Taxonomy" id="4232"/>
    <lineage>
        <taxon>Eukaryota</taxon>
        <taxon>Viridiplantae</taxon>
        <taxon>Streptophyta</taxon>
        <taxon>Embryophyta</taxon>
        <taxon>Tracheophyta</taxon>
        <taxon>Spermatophyta</taxon>
        <taxon>Magnoliopsida</taxon>
        <taxon>eudicotyledons</taxon>
        <taxon>Gunneridae</taxon>
        <taxon>Pentapetalae</taxon>
        <taxon>asterids</taxon>
        <taxon>campanulids</taxon>
        <taxon>Asterales</taxon>
        <taxon>Asteraceae</taxon>
        <taxon>Asteroideae</taxon>
        <taxon>Heliantheae alliance</taxon>
        <taxon>Heliantheae</taxon>
        <taxon>Helianthus</taxon>
    </lineage>
</organism>
<dbReference type="InterPro" id="IPR036893">
    <property type="entry name" value="SBP_sf"/>
</dbReference>
<feature type="domain" description="SBP-type" evidence="6">
    <location>
        <begin position="135"/>
        <end position="212"/>
    </location>
</feature>
<dbReference type="GO" id="GO:0000976">
    <property type="term" value="F:transcription cis-regulatory region binding"/>
    <property type="evidence" value="ECO:0000318"/>
    <property type="project" value="GO_Central"/>
</dbReference>
<evidence type="ECO:0000313" key="9">
    <source>
        <dbReference type="Proteomes" id="UP000215914"/>
    </source>
</evidence>
<keyword evidence="9" id="KW-1185">Reference proteome</keyword>
<evidence type="ECO:0000256" key="5">
    <source>
        <dbReference type="SAM" id="MobiDB-lite"/>
    </source>
</evidence>
<dbReference type="AlphaFoldDB" id="A0A251UGH0"/>
<dbReference type="GO" id="GO:0001216">
    <property type="term" value="F:DNA-binding transcription activator activity"/>
    <property type="evidence" value="ECO:0000318"/>
    <property type="project" value="GO_Central"/>
</dbReference>
<dbReference type="InterPro" id="IPR004333">
    <property type="entry name" value="SBP_dom"/>
</dbReference>
<feature type="compositionally biased region" description="Basic and acidic residues" evidence="5">
    <location>
        <begin position="313"/>
        <end position="325"/>
    </location>
</feature>
<dbReference type="InParanoid" id="A0A251UGH0"/>
<dbReference type="Pfam" id="PF03110">
    <property type="entry name" value="SBP"/>
    <property type="match status" value="1"/>
</dbReference>
<evidence type="ECO:0000259" key="6">
    <source>
        <dbReference type="PROSITE" id="PS51141"/>
    </source>
</evidence>